<feature type="compositionally biased region" description="Low complexity" evidence="2">
    <location>
        <begin position="23"/>
        <end position="33"/>
    </location>
</feature>
<feature type="compositionally biased region" description="Basic and acidic residues" evidence="2">
    <location>
        <begin position="358"/>
        <end position="388"/>
    </location>
</feature>
<comment type="caution">
    <text evidence="3">The sequence shown here is derived from an EMBL/GenBank/DDBJ whole genome shotgun (WGS) entry which is preliminary data.</text>
</comment>
<feature type="compositionally biased region" description="Low complexity" evidence="2">
    <location>
        <begin position="389"/>
        <end position="402"/>
    </location>
</feature>
<feature type="region of interest" description="Disordered" evidence="2">
    <location>
        <begin position="71"/>
        <end position="90"/>
    </location>
</feature>
<dbReference type="InterPro" id="IPR045082">
    <property type="entry name" value="ATP_syn_F0_a_bact/chloroplast"/>
</dbReference>
<evidence type="ECO:0000256" key="2">
    <source>
        <dbReference type="SAM" id="MobiDB-lite"/>
    </source>
</evidence>
<evidence type="ECO:0000313" key="3">
    <source>
        <dbReference type="EMBL" id="CAK0871345.1"/>
    </source>
</evidence>
<feature type="region of interest" description="Disordered" evidence="2">
    <location>
        <begin position="1"/>
        <end position="65"/>
    </location>
</feature>
<dbReference type="PANTHER" id="PTHR42823:SF3">
    <property type="entry name" value="ATP SYNTHASE SUBUNIT A, CHLOROPLASTIC"/>
    <property type="match status" value="1"/>
</dbReference>
<name>A0ABN9VE11_9DINO</name>
<keyword evidence="1" id="KW-0175">Coiled coil</keyword>
<dbReference type="PANTHER" id="PTHR42823">
    <property type="entry name" value="ATP SYNTHASE SUBUNIT A, CHLOROPLASTIC"/>
    <property type="match status" value="1"/>
</dbReference>
<protein>
    <submittedName>
        <fullName evidence="3">Uncharacterized protein</fullName>
    </submittedName>
</protein>
<evidence type="ECO:0000313" key="4">
    <source>
        <dbReference type="Proteomes" id="UP001189429"/>
    </source>
</evidence>
<gene>
    <name evidence="3" type="ORF">PCOR1329_LOCUS57204</name>
</gene>
<feature type="coiled-coil region" evidence="1">
    <location>
        <begin position="91"/>
        <end position="118"/>
    </location>
</feature>
<dbReference type="Pfam" id="PF00119">
    <property type="entry name" value="ATP-synt_A"/>
    <property type="match status" value="1"/>
</dbReference>
<organism evidence="3 4">
    <name type="scientific">Prorocentrum cordatum</name>
    <dbReference type="NCBI Taxonomy" id="2364126"/>
    <lineage>
        <taxon>Eukaryota</taxon>
        <taxon>Sar</taxon>
        <taxon>Alveolata</taxon>
        <taxon>Dinophyceae</taxon>
        <taxon>Prorocentrales</taxon>
        <taxon>Prorocentraceae</taxon>
        <taxon>Prorocentrum</taxon>
    </lineage>
</organism>
<accession>A0ABN9VE11</accession>
<proteinExistence type="predicted"/>
<dbReference type="Proteomes" id="UP001189429">
    <property type="component" value="Unassembled WGS sequence"/>
</dbReference>
<keyword evidence="4" id="KW-1185">Reference proteome</keyword>
<feature type="non-terminal residue" evidence="3">
    <location>
        <position position="547"/>
    </location>
</feature>
<sequence>MPMVRSHAPSAAQGWSTGKSKAKGSSLKSALAARQKKPTGDAAKAKVGPGELAEEPPPTPPALAAELPSRTQHLLPGDPGPPGGGARPPQVEELNQAVAELEIKLGDKKSALVQANTELQNIRSEVHLARTAVLAATAQPVGSDIPSVQEAMGRLQTVFLKKAPLELSLMHLRSFMFEGTSGYRQKNGANVLSDSAFVERIDGHLIVAPLGSHRVAANGTYTFLDYWLASDALAAEMSEVVYYITCFFAQPSMYHVTFLRTLCVTLLGLVPSAMLHARCTWKGQNAMPPAYLFRCCREPIGARLLEPRWRTTLERIVQFAAADMDLLSFGADPNVARTRVAQGKAAHKAEPIRVGSQARRDGGPEARREQGAEREDGGCGERGDEDGLRLAAPAGQPGAAAPARHLGAAAGLRAGAGAPAAAAAASAFSGATPPPRSIRLLPSLLLSARATVSVCAAVARRAKAPVSEYGAPSGVRNFQEMTLGFTSDIARNNLGESFYRPWVPFVTTIFLFIFGSNWSGALVPWKLLELPEGELAARASGGACPEG</sequence>
<evidence type="ECO:0000256" key="1">
    <source>
        <dbReference type="SAM" id="Coils"/>
    </source>
</evidence>
<reference evidence="3" key="1">
    <citation type="submission" date="2023-10" db="EMBL/GenBank/DDBJ databases">
        <authorList>
            <person name="Chen Y."/>
            <person name="Shah S."/>
            <person name="Dougan E. K."/>
            <person name="Thang M."/>
            <person name="Chan C."/>
        </authorList>
    </citation>
    <scope>NUCLEOTIDE SEQUENCE [LARGE SCALE GENOMIC DNA]</scope>
</reference>
<dbReference type="EMBL" id="CAUYUJ010017059">
    <property type="protein sequence ID" value="CAK0871345.1"/>
    <property type="molecule type" value="Genomic_DNA"/>
</dbReference>
<dbReference type="InterPro" id="IPR000568">
    <property type="entry name" value="ATP_synth_F0_asu"/>
</dbReference>
<feature type="region of interest" description="Disordered" evidence="2">
    <location>
        <begin position="343"/>
        <end position="402"/>
    </location>
</feature>